<keyword evidence="1" id="KW-0472">Membrane</keyword>
<accession>A0A537JZ05</accession>
<keyword evidence="1" id="KW-1133">Transmembrane helix</keyword>
<dbReference type="AlphaFoldDB" id="A0A537JZ05"/>
<sequence length="144" mass="15926">MAVITVEIAGSTVGQGVLIGSLMTLLGIGVGIWYLLYLLRDLEPQIRGASAAMRPLTKRLLLMAALAPAAVVRAVHGSRHADAGITVTPNVREFLATLTEPDIQTMNKWKWSAYRHQDSLAVRIACEEMAEKRRDTQWKNRVVF</sequence>
<protein>
    <submittedName>
        <fullName evidence="2">Uncharacterized protein</fullName>
    </submittedName>
</protein>
<dbReference type="Proteomes" id="UP000318509">
    <property type="component" value="Unassembled WGS sequence"/>
</dbReference>
<dbReference type="EMBL" id="VBAK01000135">
    <property type="protein sequence ID" value="TMI88777.1"/>
    <property type="molecule type" value="Genomic_DNA"/>
</dbReference>
<evidence type="ECO:0000313" key="3">
    <source>
        <dbReference type="Proteomes" id="UP000318509"/>
    </source>
</evidence>
<evidence type="ECO:0000256" key="1">
    <source>
        <dbReference type="SAM" id="Phobius"/>
    </source>
</evidence>
<evidence type="ECO:0000313" key="2">
    <source>
        <dbReference type="EMBL" id="TMI88777.1"/>
    </source>
</evidence>
<proteinExistence type="predicted"/>
<comment type="caution">
    <text evidence="2">The sequence shown here is derived from an EMBL/GenBank/DDBJ whole genome shotgun (WGS) entry which is preliminary data.</text>
</comment>
<name>A0A537JZ05_9BACT</name>
<feature type="transmembrane region" description="Helical" evidence="1">
    <location>
        <begin position="17"/>
        <end position="39"/>
    </location>
</feature>
<reference evidence="2 3" key="1">
    <citation type="journal article" date="2019" name="Nat. Microbiol.">
        <title>Mediterranean grassland soil C-N compound turnover is dependent on rainfall and depth, and is mediated by genomically divergent microorganisms.</title>
        <authorList>
            <person name="Diamond S."/>
            <person name="Andeer P.F."/>
            <person name="Li Z."/>
            <person name="Crits-Christoph A."/>
            <person name="Burstein D."/>
            <person name="Anantharaman K."/>
            <person name="Lane K.R."/>
            <person name="Thomas B.C."/>
            <person name="Pan C."/>
            <person name="Northen T.R."/>
            <person name="Banfield J.F."/>
        </authorList>
    </citation>
    <scope>NUCLEOTIDE SEQUENCE [LARGE SCALE GENOMIC DNA]</scope>
    <source>
        <strain evidence="2">NP_3</strain>
    </source>
</reference>
<keyword evidence="1" id="KW-0812">Transmembrane</keyword>
<gene>
    <name evidence="2" type="ORF">E6H00_11540</name>
</gene>
<organism evidence="2 3">
    <name type="scientific">Candidatus Segetimicrobium genomatis</name>
    <dbReference type="NCBI Taxonomy" id="2569760"/>
    <lineage>
        <taxon>Bacteria</taxon>
        <taxon>Bacillati</taxon>
        <taxon>Candidatus Sysuimicrobiota</taxon>
        <taxon>Candidatus Sysuimicrobiia</taxon>
        <taxon>Candidatus Sysuimicrobiales</taxon>
        <taxon>Candidatus Segetimicrobiaceae</taxon>
        <taxon>Candidatus Segetimicrobium</taxon>
    </lineage>
</organism>